<feature type="transmembrane region" description="Helical" evidence="6">
    <location>
        <begin position="191"/>
        <end position="209"/>
    </location>
</feature>
<comment type="subcellular location">
    <subcellularLocation>
        <location evidence="1">Membrane</location>
        <topology evidence="1">Multi-pass membrane protein</topology>
    </subcellularLocation>
</comment>
<evidence type="ECO:0000313" key="7">
    <source>
        <dbReference type="EMBL" id="EHN09011.1"/>
    </source>
</evidence>
<dbReference type="GO" id="GO:0005886">
    <property type="term" value="C:plasma membrane"/>
    <property type="evidence" value="ECO:0007669"/>
    <property type="project" value="TreeGrafter"/>
</dbReference>
<keyword evidence="8" id="KW-1185">Reference proteome</keyword>
<feature type="transmembrane region" description="Helical" evidence="6">
    <location>
        <begin position="215"/>
        <end position="241"/>
    </location>
</feature>
<gene>
    <name evidence="7" type="ORF">PAI11_41640</name>
</gene>
<name>H0EBD5_9ACTN</name>
<dbReference type="EMBL" id="AGUD01000306">
    <property type="protein sequence ID" value="EHN09011.1"/>
    <property type="molecule type" value="Genomic_DNA"/>
</dbReference>
<sequence>MNGHVGWGGLAIAVVVVLVAAGLSRAWRLGLERDLVVAIVRSLAQMLLVAVALGLVVADGVSIWWSWLWVVAMVGFASITMRRRAPALPGLLRIALIATGTTAAVGIAITFGIGIFPVQPRTLVPVAGMLVGNSMSAGVVACRRLSHAIGERRDEIEARLALGQPWPHAARPMLREILRTAISPQIESTKALGIVFLPGAMTGLILAGVDPLDAVLVQLALMYVILGGVVTMTTVTTVAAARRLFTRDHRLLPVPRQAD</sequence>
<evidence type="ECO:0000256" key="1">
    <source>
        <dbReference type="ARBA" id="ARBA00004141"/>
    </source>
</evidence>
<comment type="similarity">
    <text evidence="2">Belongs to the UPF0014 family.</text>
</comment>
<keyword evidence="4 6" id="KW-1133">Transmembrane helix</keyword>
<protein>
    <submittedName>
        <fullName evidence="7">YbbM seven transmembrane helix protein</fullName>
    </submittedName>
</protein>
<feature type="transmembrane region" description="Helical" evidence="6">
    <location>
        <begin position="35"/>
        <end position="58"/>
    </location>
</feature>
<dbReference type="RefSeq" id="WP_007578875.1">
    <property type="nucleotide sequence ID" value="NZ_AGUD01000306.1"/>
</dbReference>
<dbReference type="PANTHER" id="PTHR30028:SF0">
    <property type="entry name" value="PROTEIN ALUMINUM SENSITIVE 3"/>
    <property type="match status" value="1"/>
</dbReference>
<dbReference type="AlphaFoldDB" id="H0EBD5"/>
<dbReference type="PATRIC" id="fig|1097667.3.peg.4129"/>
<dbReference type="Proteomes" id="UP000005143">
    <property type="component" value="Unassembled WGS sequence"/>
</dbReference>
<feature type="transmembrane region" description="Helical" evidence="6">
    <location>
        <begin position="64"/>
        <end position="82"/>
    </location>
</feature>
<dbReference type="PANTHER" id="PTHR30028">
    <property type="entry name" value="UPF0014 INNER MEMBRANE PROTEIN YBBM-RELATED"/>
    <property type="match status" value="1"/>
</dbReference>
<dbReference type="Pfam" id="PF03649">
    <property type="entry name" value="UPF0014"/>
    <property type="match status" value="1"/>
</dbReference>
<dbReference type="InterPro" id="IPR005226">
    <property type="entry name" value="UPF0014_fam"/>
</dbReference>
<dbReference type="OrthoDB" id="3212530at2"/>
<comment type="caution">
    <text evidence="7">The sequence shown here is derived from an EMBL/GenBank/DDBJ whole genome shotgun (WGS) entry which is preliminary data.</text>
</comment>
<evidence type="ECO:0000256" key="6">
    <source>
        <dbReference type="SAM" id="Phobius"/>
    </source>
</evidence>
<keyword evidence="5 6" id="KW-0472">Membrane</keyword>
<feature type="transmembrane region" description="Helical" evidence="6">
    <location>
        <begin position="6"/>
        <end position="23"/>
    </location>
</feature>
<evidence type="ECO:0000256" key="3">
    <source>
        <dbReference type="ARBA" id="ARBA00022692"/>
    </source>
</evidence>
<evidence type="ECO:0000256" key="4">
    <source>
        <dbReference type="ARBA" id="ARBA00022989"/>
    </source>
</evidence>
<feature type="transmembrane region" description="Helical" evidence="6">
    <location>
        <begin position="94"/>
        <end position="116"/>
    </location>
</feature>
<evidence type="ECO:0000256" key="2">
    <source>
        <dbReference type="ARBA" id="ARBA00005268"/>
    </source>
</evidence>
<organism evidence="7 8">
    <name type="scientific">Patulibacter medicamentivorans</name>
    <dbReference type="NCBI Taxonomy" id="1097667"/>
    <lineage>
        <taxon>Bacteria</taxon>
        <taxon>Bacillati</taxon>
        <taxon>Actinomycetota</taxon>
        <taxon>Thermoleophilia</taxon>
        <taxon>Solirubrobacterales</taxon>
        <taxon>Patulibacteraceae</taxon>
        <taxon>Patulibacter</taxon>
    </lineage>
</organism>
<accession>H0EBD5</accession>
<evidence type="ECO:0000256" key="5">
    <source>
        <dbReference type="ARBA" id="ARBA00023136"/>
    </source>
</evidence>
<feature type="transmembrane region" description="Helical" evidence="6">
    <location>
        <begin position="122"/>
        <end position="142"/>
    </location>
</feature>
<reference evidence="7 8" key="1">
    <citation type="journal article" date="2013" name="Biodegradation">
        <title>Quantitative proteomic analysis of ibuprofen-degrading Patulibacter sp. strain I11.</title>
        <authorList>
            <person name="Almeida B."/>
            <person name="Kjeldal H."/>
            <person name="Lolas I."/>
            <person name="Knudsen A.D."/>
            <person name="Carvalho G."/>
            <person name="Nielsen K.L."/>
            <person name="Barreto Crespo M.T."/>
            <person name="Stensballe A."/>
            <person name="Nielsen J.L."/>
        </authorList>
    </citation>
    <scope>NUCLEOTIDE SEQUENCE [LARGE SCALE GENOMIC DNA]</scope>
    <source>
        <strain evidence="7 8">I11</strain>
    </source>
</reference>
<proteinExistence type="inferred from homology"/>
<evidence type="ECO:0000313" key="8">
    <source>
        <dbReference type="Proteomes" id="UP000005143"/>
    </source>
</evidence>
<keyword evidence="3 6" id="KW-0812">Transmembrane</keyword>